<dbReference type="OrthoDB" id="3202607at2759"/>
<name>A0A4S8MB18_DENBC</name>
<gene>
    <name evidence="1" type="ORF">K435DRAFT_659047</name>
</gene>
<protein>
    <submittedName>
        <fullName evidence="1">Uncharacterized protein</fullName>
    </submittedName>
</protein>
<accession>A0A4S8MB18</accession>
<sequence>CAITALGNFDYKSGSQMILWDLKMVIEFPAGTSMLIPSGYCQHGNTAVVGGCRYSFTQYSAGGLFWYRDDQMRTRTSMSDEEGKRQKREAKDKVLEGLKLYSTLDEIFGSVVN</sequence>
<dbReference type="EMBL" id="ML179120">
    <property type="protein sequence ID" value="THU99431.1"/>
    <property type="molecule type" value="Genomic_DNA"/>
</dbReference>
<dbReference type="Gene3D" id="3.60.130.30">
    <property type="match status" value="1"/>
</dbReference>
<reference evidence="1 2" key="1">
    <citation type="journal article" date="2019" name="Nat. Ecol. Evol.">
        <title>Megaphylogeny resolves global patterns of mushroom evolution.</title>
        <authorList>
            <person name="Varga T."/>
            <person name="Krizsan K."/>
            <person name="Foldi C."/>
            <person name="Dima B."/>
            <person name="Sanchez-Garcia M."/>
            <person name="Sanchez-Ramirez S."/>
            <person name="Szollosi G.J."/>
            <person name="Szarkandi J.G."/>
            <person name="Papp V."/>
            <person name="Albert L."/>
            <person name="Andreopoulos W."/>
            <person name="Angelini C."/>
            <person name="Antonin V."/>
            <person name="Barry K.W."/>
            <person name="Bougher N.L."/>
            <person name="Buchanan P."/>
            <person name="Buyck B."/>
            <person name="Bense V."/>
            <person name="Catcheside P."/>
            <person name="Chovatia M."/>
            <person name="Cooper J."/>
            <person name="Damon W."/>
            <person name="Desjardin D."/>
            <person name="Finy P."/>
            <person name="Geml J."/>
            <person name="Haridas S."/>
            <person name="Hughes K."/>
            <person name="Justo A."/>
            <person name="Karasinski D."/>
            <person name="Kautmanova I."/>
            <person name="Kiss B."/>
            <person name="Kocsube S."/>
            <person name="Kotiranta H."/>
            <person name="LaButti K.M."/>
            <person name="Lechner B.E."/>
            <person name="Liimatainen K."/>
            <person name="Lipzen A."/>
            <person name="Lukacs Z."/>
            <person name="Mihaltcheva S."/>
            <person name="Morgado L.N."/>
            <person name="Niskanen T."/>
            <person name="Noordeloos M.E."/>
            <person name="Ohm R.A."/>
            <person name="Ortiz-Santana B."/>
            <person name="Ovrebo C."/>
            <person name="Racz N."/>
            <person name="Riley R."/>
            <person name="Savchenko A."/>
            <person name="Shiryaev A."/>
            <person name="Soop K."/>
            <person name="Spirin V."/>
            <person name="Szebenyi C."/>
            <person name="Tomsovsky M."/>
            <person name="Tulloss R.E."/>
            <person name="Uehling J."/>
            <person name="Grigoriev I.V."/>
            <person name="Vagvolgyi C."/>
            <person name="Papp T."/>
            <person name="Martin F.M."/>
            <person name="Miettinen O."/>
            <person name="Hibbett D.S."/>
            <person name="Nagy L.G."/>
        </authorList>
    </citation>
    <scope>NUCLEOTIDE SEQUENCE [LARGE SCALE GENOMIC DNA]</scope>
    <source>
        <strain evidence="1 2">CBS 962.96</strain>
    </source>
</reference>
<evidence type="ECO:0000313" key="2">
    <source>
        <dbReference type="Proteomes" id="UP000297245"/>
    </source>
</evidence>
<proteinExistence type="predicted"/>
<dbReference type="AlphaFoldDB" id="A0A4S8MB18"/>
<feature type="non-terminal residue" evidence="1">
    <location>
        <position position="1"/>
    </location>
</feature>
<evidence type="ECO:0000313" key="1">
    <source>
        <dbReference type="EMBL" id="THU99431.1"/>
    </source>
</evidence>
<keyword evidence="2" id="KW-1185">Reference proteome</keyword>
<dbReference type="Proteomes" id="UP000297245">
    <property type="component" value="Unassembled WGS sequence"/>
</dbReference>
<organism evidence="1 2">
    <name type="scientific">Dendrothele bispora (strain CBS 962.96)</name>
    <dbReference type="NCBI Taxonomy" id="1314807"/>
    <lineage>
        <taxon>Eukaryota</taxon>
        <taxon>Fungi</taxon>
        <taxon>Dikarya</taxon>
        <taxon>Basidiomycota</taxon>
        <taxon>Agaricomycotina</taxon>
        <taxon>Agaricomycetes</taxon>
        <taxon>Agaricomycetidae</taxon>
        <taxon>Agaricales</taxon>
        <taxon>Agaricales incertae sedis</taxon>
        <taxon>Dendrothele</taxon>
    </lineage>
</organism>